<sequence>MTDDPFLDLPADAPDPDGILARNPEDIRDLAAIHGLDFLHSVRSVWFQSGPPVEQAIEHRILSDRTDETVDAMEHATAFLRDLPHALRYDLSEPGRATPTAKARAFALAAQPAAQQVLTLWERLSGLYSVLPPHPADVTVYLPFFDYQVAPSVEKALTVAVKAGRTDSQTVKLSATIKKIGLIGTGSRSKTCTFDGQPRDHAYQVVLPARLRLRRYQGPMQADIRYSVRLVDIDTATLFPAGDPDYVALNPGMPVRSDSRFLNADAIGDTVIETLQKSEGIEATLSHSPQTGVTLGLEYKTETRSDVTVTYRKARDDRLMRRQFYQLEGHVEIYPAA</sequence>
<dbReference type="Proteomes" id="UP001166293">
    <property type="component" value="Unassembled WGS sequence"/>
</dbReference>
<evidence type="ECO:0000313" key="1">
    <source>
        <dbReference type="EMBL" id="MBV2359784.1"/>
    </source>
</evidence>
<keyword evidence="2" id="KW-1185">Reference proteome</keyword>
<dbReference type="EMBL" id="JAHRWL010000001">
    <property type="protein sequence ID" value="MBV2359784.1"/>
    <property type="molecule type" value="Genomic_DNA"/>
</dbReference>
<organism evidence="1 2">
    <name type="scientific">Thalassococcus arenae</name>
    <dbReference type="NCBI Taxonomy" id="2851652"/>
    <lineage>
        <taxon>Bacteria</taxon>
        <taxon>Pseudomonadati</taxon>
        <taxon>Pseudomonadota</taxon>
        <taxon>Alphaproteobacteria</taxon>
        <taxon>Rhodobacterales</taxon>
        <taxon>Roseobacteraceae</taxon>
        <taxon>Thalassococcus</taxon>
    </lineage>
</organism>
<name>A0ABS6N869_9RHOB</name>
<accession>A0ABS6N869</accession>
<evidence type="ECO:0000313" key="2">
    <source>
        <dbReference type="Proteomes" id="UP001166293"/>
    </source>
</evidence>
<comment type="caution">
    <text evidence="1">The sequence shown here is derived from an EMBL/GenBank/DDBJ whole genome shotgun (WGS) entry which is preliminary data.</text>
</comment>
<protein>
    <submittedName>
        <fullName evidence="1">Uncharacterized protein</fullName>
    </submittedName>
</protein>
<gene>
    <name evidence="1" type="ORF">KUH32_08360</name>
</gene>
<dbReference type="RefSeq" id="WP_217777579.1">
    <property type="nucleotide sequence ID" value="NZ_JAHRWL010000001.1"/>
</dbReference>
<reference evidence="1" key="1">
    <citation type="submission" date="2021-06" db="EMBL/GenBank/DDBJ databases">
        <title>Thalassococcus sp. CAU 1522 isolated from sea sand, Republic of Korea.</title>
        <authorList>
            <person name="Kim W."/>
        </authorList>
    </citation>
    <scope>NUCLEOTIDE SEQUENCE</scope>
    <source>
        <strain evidence="1">CAU 1522</strain>
    </source>
</reference>
<proteinExistence type="predicted"/>